<keyword evidence="3" id="KW-0175">Coiled coil</keyword>
<reference evidence="6 7" key="1">
    <citation type="submission" date="2020-04" db="EMBL/GenBank/DDBJ databases">
        <title>Plant Genome Project.</title>
        <authorList>
            <person name="Zhang R.-G."/>
        </authorList>
    </citation>
    <scope>NUCLEOTIDE SEQUENCE [LARGE SCALE GENOMIC DNA]</scope>
    <source>
        <strain evidence="6">YNK0</strain>
        <tissue evidence="6">Leaf</tissue>
    </source>
</reference>
<dbReference type="InterPro" id="IPR003890">
    <property type="entry name" value="MIF4G-like_typ-3"/>
</dbReference>
<keyword evidence="1" id="KW-0547">Nucleotide-binding</keyword>
<dbReference type="PANTHER" id="PTHR23253">
    <property type="entry name" value="EUKARYOTIC TRANSLATION INITIATION FACTOR 4 GAMMA"/>
    <property type="match status" value="1"/>
</dbReference>
<dbReference type="Pfam" id="PF02854">
    <property type="entry name" value="MIF4G"/>
    <property type="match status" value="1"/>
</dbReference>
<evidence type="ECO:0000313" key="6">
    <source>
        <dbReference type="EMBL" id="KAF8407280.1"/>
    </source>
</evidence>
<dbReference type="SUPFAM" id="SSF100920">
    <property type="entry name" value="Heat shock protein 70kD (HSP70), peptide-binding domain"/>
    <property type="match status" value="1"/>
</dbReference>
<comment type="caution">
    <text evidence="6">The sequence shown here is derived from an EMBL/GenBank/DDBJ whole genome shotgun (WGS) entry which is preliminary data.</text>
</comment>
<dbReference type="SUPFAM" id="SSF48371">
    <property type="entry name" value="ARM repeat"/>
    <property type="match status" value="1"/>
</dbReference>
<feature type="domain" description="MIF4G" evidence="5">
    <location>
        <begin position="4"/>
        <end position="51"/>
    </location>
</feature>
<dbReference type="AlphaFoldDB" id="A0A834ZKE7"/>
<sequence length="228" mass="24562">MLKLRNLGNIRLIGELLKQKMVTEKIVHHIVQKLLGRNSKTCPHEDNIEAISEGAYNKPPTRGVPQVNPFFGIDANSNLNISEEDKSVGVKNEGGLSMDEIEKMARDAERHEVEVEEVKKKVEAKDSLENNAYNMRNTVRDVLSLLFSAPTTPIAGSLPGPTAPPTLSGGNLGSSSRFLGPRFDSSTVGGSSSGSLWLPPDLQLLRPHGGASSLKVGKKTLTASTNGR</sequence>
<organism evidence="6 7">
    <name type="scientific">Tetracentron sinense</name>
    <name type="common">Spur-leaf</name>
    <dbReference type="NCBI Taxonomy" id="13715"/>
    <lineage>
        <taxon>Eukaryota</taxon>
        <taxon>Viridiplantae</taxon>
        <taxon>Streptophyta</taxon>
        <taxon>Embryophyta</taxon>
        <taxon>Tracheophyta</taxon>
        <taxon>Spermatophyta</taxon>
        <taxon>Magnoliopsida</taxon>
        <taxon>Trochodendrales</taxon>
        <taxon>Trochodendraceae</taxon>
        <taxon>Tetracentron</taxon>
    </lineage>
</organism>
<dbReference type="Pfam" id="PF00012">
    <property type="entry name" value="HSP70"/>
    <property type="match status" value="1"/>
</dbReference>
<dbReference type="Gene3D" id="1.20.1270.10">
    <property type="match status" value="1"/>
</dbReference>
<dbReference type="GO" id="GO:0003729">
    <property type="term" value="F:mRNA binding"/>
    <property type="evidence" value="ECO:0007669"/>
    <property type="project" value="TreeGrafter"/>
</dbReference>
<protein>
    <recommendedName>
        <fullName evidence="5">MIF4G domain-containing protein</fullName>
    </recommendedName>
</protein>
<name>A0A834ZKE7_TETSI</name>
<dbReference type="InterPro" id="IPR013126">
    <property type="entry name" value="Hsp_70_fam"/>
</dbReference>
<proteinExistence type="predicted"/>
<evidence type="ECO:0000313" key="7">
    <source>
        <dbReference type="Proteomes" id="UP000655225"/>
    </source>
</evidence>
<gene>
    <name evidence="6" type="ORF">HHK36_006407</name>
</gene>
<dbReference type="EMBL" id="JABCRI010000004">
    <property type="protein sequence ID" value="KAF8407280.1"/>
    <property type="molecule type" value="Genomic_DNA"/>
</dbReference>
<feature type="coiled-coil region" evidence="3">
    <location>
        <begin position="101"/>
        <end position="128"/>
    </location>
</feature>
<evidence type="ECO:0000256" key="4">
    <source>
        <dbReference type="SAM" id="MobiDB-lite"/>
    </source>
</evidence>
<dbReference type="InterPro" id="IPR029048">
    <property type="entry name" value="HSP70_C_sf"/>
</dbReference>
<feature type="region of interest" description="Disordered" evidence="4">
    <location>
        <begin position="155"/>
        <end position="175"/>
    </location>
</feature>
<keyword evidence="7" id="KW-1185">Reference proteome</keyword>
<dbReference type="InterPro" id="IPR029047">
    <property type="entry name" value="HSP70_peptide-bd_sf"/>
</dbReference>
<dbReference type="Gene3D" id="1.25.40.180">
    <property type="match status" value="1"/>
</dbReference>
<evidence type="ECO:0000256" key="2">
    <source>
        <dbReference type="ARBA" id="ARBA00022840"/>
    </source>
</evidence>
<dbReference type="GO" id="GO:0005524">
    <property type="term" value="F:ATP binding"/>
    <property type="evidence" value="ECO:0007669"/>
    <property type="project" value="UniProtKB-KW"/>
</dbReference>
<evidence type="ECO:0000256" key="1">
    <source>
        <dbReference type="ARBA" id="ARBA00022741"/>
    </source>
</evidence>
<evidence type="ECO:0000259" key="5">
    <source>
        <dbReference type="Pfam" id="PF02854"/>
    </source>
</evidence>
<accession>A0A834ZKE7</accession>
<dbReference type="PANTHER" id="PTHR23253:SF53">
    <property type="entry name" value="EUKARYOTIC TRANSLATION INITIATION FACTOR ISOFORM 4G-1"/>
    <property type="match status" value="1"/>
</dbReference>
<dbReference type="GO" id="GO:0003743">
    <property type="term" value="F:translation initiation factor activity"/>
    <property type="evidence" value="ECO:0007669"/>
    <property type="project" value="TreeGrafter"/>
</dbReference>
<dbReference type="Proteomes" id="UP000655225">
    <property type="component" value="Unassembled WGS sequence"/>
</dbReference>
<evidence type="ECO:0000256" key="3">
    <source>
        <dbReference type="SAM" id="Coils"/>
    </source>
</evidence>
<dbReference type="GO" id="GO:0140662">
    <property type="term" value="F:ATP-dependent protein folding chaperone"/>
    <property type="evidence" value="ECO:0007669"/>
    <property type="project" value="InterPro"/>
</dbReference>
<keyword evidence="2" id="KW-0067">ATP-binding</keyword>
<dbReference type="InterPro" id="IPR016024">
    <property type="entry name" value="ARM-type_fold"/>
</dbReference>
<dbReference type="OrthoDB" id="1701848at2759"/>
<feature type="region of interest" description="Disordered" evidence="4">
    <location>
        <begin position="207"/>
        <end position="228"/>
    </location>
</feature>
<dbReference type="GO" id="GO:0016281">
    <property type="term" value="C:eukaryotic translation initiation factor 4F complex"/>
    <property type="evidence" value="ECO:0007669"/>
    <property type="project" value="TreeGrafter"/>
</dbReference>